<keyword evidence="3" id="KW-1185">Reference proteome</keyword>
<dbReference type="OrthoDB" id="709278at2"/>
<evidence type="ECO:0000313" key="2">
    <source>
        <dbReference type="EMBL" id="TJZ62083.1"/>
    </source>
</evidence>
<proteinExistence type="predicted"/>
<dbReference type="RefSeq" id="WP_136900428.1">
    <property type="nucleotide sequence ID" value="NZ_SUME01000002.1"/>
</dbReference>
<sequence length="173" mass="19371">MSTKINNIVELKLEIARLKKLKSEQELYLDTQYTLMRTKLETPYRVIRTITSQIPGYGLVKGLISSASNMDSDNNMKKGSSSDWLTRTLQLGLPFVLNKTFLKKSGWLKKSLVLLASETAAGQINQNSVTGVISKITEFVKPNKKRKKHKDVPPLEEEPDVINFGVAPGGETY</sequence>
<dbReference type="AlphaFoldDB" id="A0A4U0P446"/>
<name>A0A4U0P446_9SPHI</name>
<gene>
    <name evidence="2" type="ORF">FAZ15_06110</name>
</gene>
<comment type="caution">
    <text evidence="2">The sequence shown here is derived from an EMBL/GenBank/DDBJ whole genome shotgun (WGS) entry which is preliminary data.</text>
</comment>
<evidence type="ECO:0000313" key="3">
    <source>
        <dbReference type="Proteomes" id="UP000306808"/>
    </source>
</evidence>
<feature type="region of interest" description="Disordered" evidence="1">
    <location>
        <begin position="144"/>
        <end position="173"/>
    </location>
</feature>
<accession>A0A4U0P446</accession>
<dbReference type="Proteomes" id="UP000306808">
    <property type="component" value="Unassembled WGS sequence"/>
</dbReference>
<evidence type="ECO:0000256" key="1">
    <source>
        <dbReference type="SAM" id="MobiDB-lite"/>
    </source>
</evidence>
<dbReference type="EMBL" id="SUME01000002">
    <property type="protein sequence ID" value="TJZ62083.1"/>
    <property type="molecule type" value="Genomic_DNA"/>
</dbReference>
<organism evidence="2 3">
    <name type="scientific">Sphingobacterium olei</name>
    <dbReference type="NCBI Taxonomy" id="2571155"/>
    <lineage>
        <taxon>Bacteria</taxon>
        <taxon>Pseudomonadati</taxon>
        <taxon>Bacteroidota</taxon>
        <taxon>Sphingobacteriia</taxon>
        <taxon>Sphingobacteriales</taxon>
        <taxon>Sphingobacteriaceae</taxon>
        <taxon>Sphingobacterium</taxon>
    </lineage>
</organism>
<protein>
    <submittedName>
        <fullName evidence="2">Uncharacterized protein</fullName>
    </submittedName>
</protein>
<reference evidence="2 3" key="1">
    <citation type="submission" date="2019-04" db="EMBL/GenBank/DDBJ databases">
        <title>Sphingobacterium olei sp. nov., isolated from oil-contaminated soil.</title>
        <authorList>
            <person name="Liu B."/>
        </authorList>
    </citation>
    <scope>NUCLEOTIDE SEQUENCE [LARGE SCALE GENOMIC DNA]</scope>
    <source>
        <strain evidence="2 3">HAL-9</strain>
    </source>
</reference>